<dbReference type="eggNOG" id="COG1434">
    <property type="taxonomic scope" value="Bacteria"/>
</dbReference>
<accession>S5T807</accession>
<name>S5T807_9GAMM</name>
<organism evidence="2 3">
    <name type="scientific">Cycloclasticus zancles 78-ME</name>
    <dbReference type="NCBI Taxonomy" id="1198232"/>
    <lineage>
        <taxon>Bacteria</taxon>
        <taxon>Pseudomonadati</taxon>
        <taxon>Pseudomonadota</taxon>
        <taxon>Gammaproteobacteria</taxon>
        <taxon>Thiotrichales</taxon>
        <taxon>Piscirickettsiaceae</taxon>
        <taxon>Cycloclasticus</taxon>
    </lineage>
</organism>
<keyword evidence="1" id="KW-0472">Membrane</keyword>
<feature type="transmembrane region" description="Helical" evidence="1">
    <location>
        <begin position="12"/>
        <end position="35"/>
    </location>
</feature>
<gene>
    <name evidence="2" type="ORF">CYCME_1406</name>
</gene>
<evidence type="ECO:0000313" key="3">
    <source>
        <dbReference type="Proteomes" id="UP000015380"/>
    </source>
</evidence>
<evidence type="ECO:0000256" key="1">
    <source>
        <dbReference type="SAM" id="Phobius"/>
    </source>
</evidence>
<keyword evidence="3" id="KW-1185">Reference proteome</keyword>
<keyword evidence="1" id="KW-0812">Transmembrane</keyword>
<dbReference type="PATRIC" id="fig|1198232.3.peg.1395"/>
<dbReference type="EMBL" id="CP005996">
    <property type="protein sequence ID" value="AGS39734.1"/>
    <property type="molecule type" value="Genomic_DNA"/>
</dbReference>
<dbReference type="KEGG" id="cza:CYCME_1406"/>
<proteinExistence type="predicted"/>
<dbReference type="RefSeq" id="WP_020932572.1">
    <property type="nucleotide sequence ID" value="NC_021917.1"/>
</dbReference>
<sequence>MTKFSLFKQHNIWLPSWWVVLLLFLVSSFVVFFCLKNLAFYLATTTPKHGHYLVIEGWINNASLDQGLNIFRNSSNEYQYIIVTGGPDIRDGSNPPKTYAELSAKYLLSKGVSKQKIIVISSPASAQARTYLSAVMVRDWFIDENINNPNIDVFTESVHARRTRFLYNLAFHASNDIGVHASTPSSYSLSTWWKSSEGVKSVITELLGLIWATYIFDSAEYHSPEEKWGMI</sequence>
<dbReference type="HOGENOM" id="CLU_111107_0_0_6"/>
<evidence type="ECO:0000313" key="2">
    <source>
        <dbReference type="EMBL" id="AGS39734.1"/>
    </source>
</evidence>
<protein>
    <submittedName>
        <fullName evidence="2">Uncharacterized protein</fullName>
    </submittedName>
</protein>
<reference evidence="3" key="2">
    <citation type="journal article" date="2016" name="Environ. Microbiol. Rep.">
        <title>Analysis of defence systems and a conjugative IncP-1 plasmid in the marine polyaromatic hydrocarbons-degrading bacterium Cycloclasticus sp. 78-ME.</title>
        <authorList>
            <person name="Yakimov M.M."/>
            <person name="Crisafi F."/>
            <person name="Messina E."/>
            <person name="Smedile F."/>
            <person name="Lopatina A."/>
            <person name="Denaro R."/>
            <person name="Pieper D.H."/>
            <person name="Golyshin P.N."/>
            <person name="Giuliano L."/>
        </authorList>
    </citation>
    <scope>NUCLEOTIDE SEQUENCE [LARGE SCALE GENOMIC DNA]</scope>
    <source>
        <strain evidence="3">78-ME</strain>
    </source>
</reference>
<dbReference type="AlphaFoldDB" id="S5T807"/>
<dbReference type="Proteomes" id="UP000015380">
    <property type="component" value="Chromosome"/>
</dbReference>
<keyword evidence="1" id="KW-1133">Transmembrane helix</keyword>
<reference evidence="2 3" key="1">
    <citation type="submission" date="2013-05" db="EMBL/GenBank/DDBJ databases">
        <title>Between feast and famine: a lifestyle of most important marine PAH-degrading bacterium Cycloclasticus sp. 7ME.</title>
        <authorList>
            <person name="Yakimov M.M."/>
            <person name="Messina E."/>
            <person name="Genovese M."/>
            <person name="Denaro R."/>
            <person name="Crisafi F."/>
            <person name="Russo D."/>
            <person name="Cappello S."/>
            <person name="Santisi S."/>
            <person name="Smedile F."/>
            <person name="Golyshina O.V."/>
            <person name="Tran H."/>
            <person name="Pieper D.H."/>
            <person name="Golyshin P.N."/>
            <person name="Giuliano L."/>
        </authorList>
    </citation>
    <scope>NUCLEOTIDE SEQUENCE [LARGE SCALE GENOMIC DNA]</scope>
    <source>
        <strain evidence="2 3">78-ME</strain>
    </source>
</reference>